<proteinExistence type="predicted"/>
<organism evidence="2 3">
    <name type="scientific">Candidatus Marsarchaeota G2 archaeon ECH_B_SAG-G16</name>
    <dbReference type="NCBI Taxonomy" id="1978167"/>
    <lineage>
        <taxon>Archaea</taxon>
        <taxon>Candidatus Marsarchaeota</taxon>
        <taxon>Candidatus Marsarchaeota group 2</taxon>
    </lineage>
</organism>
<dbReference type="InterPro" id="IPR042101">
    <property type="entry name" value="SRP54_N_sf"/>
</dbReference>
<protein>
    <recommendedName>
        <fullName evidence="1">Signal recognition particle SRP54 helical bundle domain-containing protein</fullName>
    </recommendedName>
</protein>
<comment type="caution">
    <text evidence="2">The sequence shown here is derived from an EMBL/GenBank/DDBJ whole genome shotgun (WGS) entry which is preliminary data.</text>
</comment>
<dbReference type="InterPro" id="IPR013822">
    <property type="entry name" value="Signal_recog_particl_SRP54_hlx"/>
</dbReference>
<dbReference type="SMART" id="SM00963">
    <property type="entry name" value="SRP54_N"/>
    <property type="match status" value="1"/>
</dbReference>
<evidence type="ECO:0000313" key="3">
    <source>
        <dbReference type="Proteomes" id="UP000241886"/>
    </source>
</evidence>
<name>A0A2R6C1U1_9ARCH</name>
<reference evidence="2 3" key="1">
    <citation type="submission" date="2017-04" db="EMBL/GenBank/DDBJ databases">
        <title>Novel microbial lineages endemic to geothermal iron-oxide mats fill important gaps in the evolutionary history of Archaea.</title>
        <authorList>
            <person name="Jay Z.J."/>
            <person name="Beam J.P."/>
            <person name="Dlakic M."/>
            <person name="Rusch D.B."/>
            <person name="Kozubal M.A."/>
            <person name="Inskeep W.P."/>
        </authorList>
    </citation>
    <scope>NUCLEOTIDE SEQUENCE [LARGE SCALE GENOMIC DNA]</scope>
    <source>
        <strain evidence="2">ECH_B_SAG-G16</strain>
    </source>
</reference>
<dbReference type="Proteomes" id="UP000241886">
    <property type="component" value="Unassembled WGS sequence"/>
</dbReference>
<accession>A0A2R6C1U1</accession>
<dbReference type="AlphaFoldDB" id="A0A2R6C1U1"/>
<feature type="domain" description="Signal recognition particle SRP54 helical bundle" evidence="1">
    <location>
        <begin position="3"/>
        <end position="73"/>
    </location>
</feature>
<dbReference type="Gene3D" id="1.20.120.140">
    <property type="entry name" value="Signal recognition particle SRP54, nucleotide-binding domain"/>
    <property type="match status" value="1"/>
</dbReference>
<dbReference type="GO" id="GO:0006614">
    <property type="term" value="P:SRP-dependent cotranslational protein targeting to membrane"/>
    <property type="evidence" value="ECO:0007669"/>
    <property type="project" value="InterPro"/>
</dbReference>
<feature type="non-terminal residue" evidence="2">
    <location>
        <position position="75"/>
    </location>
</feature>
<dbReference type="EMBL" id="NEXO01000049">
    <property type="protein sequence ID" value="PSO04827.1"/>
    <property type="molecule type" value="Genomic_DNA"/>
</dbReference>
<evidence type="ECO:0000313" key="2">
    <source>
        <dbReference type="EMBL" id="PSO04827.1"/>
    </source>
</evidence>
<dbReference type="SUPFAM" id="SSF47364">
    <property type="entry name" value="Domain of the SRP/SRP receptor G-proteins"/>
    <property type="match status" value="1"/>
</dbReference>
<sequence length="75" mass="8501">MSFLESLGTGLRKILDKISRHPDLDETTILQTVNEIEKALIKADVNLDLVVKLGETIKKRIKQEQPPTGITKRDF</sequence>
<dbReference type="GO" id="GO:0005525">
    <property type="term" value="F:GTP binding"/>
    <property type="evidence" value="ECO:0007669"/>
    <property type="project" value="InterPro"/>
</dbReference>
<dbReference type="InterPro" id="IPR036225">
    <property type="entry name" value="SRP/SRP_N"/>
</dbReference>
<gene>
    <name evidence="2" type="ORF">B9Q13_03580</name>
</gene>
<dbReference type="Pfam" id="PF02881">
    <property type="entry name" value="SRP54_N"/>
    <property type="match status" value="1"/>
</dbReference>
<evidence type="ECO:0000259" key="1">
    <source>
        <dbReference type="SMART" id="SM00963"/>
    </source>
</evidence>